<dbReference type="Proteomes" id="UP000297975">
    <property type="component" value="Unassembled WGS sequence"/>
</dbReference>
<sequence length="507" mass="59721">MDKKLHELKYNYKQKYDKHFTSQDRNAIYHKISNKHNSTHKNLHSSFRVGLTFVAIIMIGFLVMMNVFDSREPASDPEIETKPENEMKPNPLQDETTFEGYVVHVQGSQATVTNIDTRESMIFRNIIPGNVMLGDQVKGWLEYTLSSEPPTASIEKLEIINDKSQNGSNFNENFAVRTALKETILKSYGTSNYDDLYVSNIDYSQDRHRWYVELYNSNMDKRERVEVSDNTGYIAKPHKPEESFQSEYTFNYEAYGQQFKELEQMIIWNLNSKWTELHHLSRQDYENRFGVIENIDYSYILNGAAIDENGTVTIDFRELKASSTSNETRKFINEIKRLVFQFDEAKEVYIQFNGSLKDTPFEISLNTSIKRNENEEPFDLHEDMLRTNKGYIGTFKYLLQYNDDGKLEFESQKDLESFFTRYMSEELAQEHIDTYIHEDQGNFYVNFSYEQLPTAIDRELFDAIKINDQTFEVQSDVQTEHGFKSLKYIIKYNNYKWYVDSVEVSPM</sequence>
<evidence type="ECO:0000256" key="1">
    <source>
        <dbReference type="SAM" id="Phobius"/>
    </source>
</evidence>
<keyword evidence="1" id="KW-1133">Transmembrane helix</keyword>
<proteinExistence type="predicted"/>
<accession>A0A4Y8IMY8</accession>
<comment type="caution">
    <text evidence="2">The sequence shown here is derived from an EMBL/GenBank/DDBJ whole genome shotgun (WGS) entry which is preliminary data.</text>
</comment>
<gene>
    <name evidence="2" type="ORF">E3U55_07945</name>
</gene>
<organism evidence="2 3">
    <name type="scientific">Filobacillus milosensis</name>
    <dbReference type="NCBI Taxonomy" id="94137"/>
    <lineage>
        <taxon>Bacteria</taxon>
        <taxon>Bacillati</taxon>
        <taxon>Bacillota</taxon>
        <taxon>Bacilli</taxon>
        <taxon>Bacillales</taxon>
        <taxon>Bacillaceae</taxon>
        <taxon>Filobacillus</taxon>
    </lineage>
</organism>
<name>A0A4Y8IMY8_9BACI</name>
<dbReference type="EMBL" id="SOPW01000007">
    <property type="protein sequence ID" value="TFB21752.1"/>
    <property type="molecule type" value="Genomic_DNA"/>
</dbReference>
<dbReference type="RefSeq" id="WP_134339896.1">
    <property type="nucleotide sequence ID" value="NZ_SOPW01000007.1"/>
</dbReference>
<reference evidence="2 3" key="1">
    <citation type="submission" date="2019-03" db="EMBL/GenBank/DDBJ databases">
        <authorList>
            <person name="He R.-H."/>
        </authorList>
    </citation>
    <scope>NUCLEOTIDE SEQUENCE [LARGE SCALE GENOMIC DNA]</scope>
    <source>
        <strain evidence="3">SH 714</strain>
    </source>
</reference>
<evidence type="ECO:0000313" key="2">
    <source>
        <dbReference type="EMBL" id="TFB21752.1"/>
    </source>
</evidence>
<keyword evidence="3" id="KW-1185">Reference proteome</keyword>
<keyword evidence="1" id="KW-0812">Transmembrane</keyword>
<evidence type="ECO:0000313" key="3">
    <source>
        <dbReference type="Proteomes" id="UP000297975"/>
    </source>
</evidence>
<dbReference type="OrthoDB" id="2761436at2"/>
<protein>
    <submittedName>
        <fullName evidence="2">Uncharacterized protein</fullName>
    </submittedName>
</protein>
<feature type="transmembrane region" description="Helical" evidence="1">
    <location>
        <begin position="49"/>
        <end position="68"/>
    </location>
</feature>
<keyword evidence="1" id="KW-0472">Membrane</keyword>
<dbReference type="AlphaFoldDB" id="A0A4Y8IMY8"/>